<gene>
    <name evidence="4" type="ORF">MNBD_ACTINO01-1445</name>
</gene>
<dbReference type="InterPro" id="IPR050075">
    <property type="entry name" value="LeuD"/>
</dbReference>
<dbReference type="PANTHER" id="PTHR43345">
    <property type="entry name" value="3-ISOPROPYLMALATE DEHYDRATASE SMALL SUBUNIT 2-RELATED-RELATED"/>
    <property type="match status" value="1"/>
</dbReference>
<sequence length="168" mass="17590">MTDETMVGRVWKFGNDISTDVLSPGQYAVAPVEVRKLHVLESVNKSFAQDCSAGDIVISGTNFGCGSSRETAPENLKAVGVACVVAESLARIFMRNAVAVGLPVIVCAGVHDAFEDGQQMEVDLATGRVRNLTTGIELQGDSLPEEMRGILAAGGILEVLRAQGGVAT</sequence>
<dbReference type="EMBL" id="UOEI01000132">
    <property type="protein sequence ID" value="VAV94710.1"/>
    <property type="molecule type" value="Genomic_DNA"/>
</dbReference>
<dbReference type="HAMAP" id="MF_01032">
    <property type="entry name" value="LeuD_type2"/>
    <property type="match status" value="1"/>
</dbReference>
<dbReference type="GO" id="GO:0003861">
    <property type="term" value="F:3-isopropylmalate dehydratase activity"/>
    <property type="evidence" value="ECO:0007669"/>
    <property type="project" value="UniProtKB-EC"/>
</dbReference>
<dbReference type="CDD" id="cd01577">
    <property type="entry name" value="IPMI_Swivel"/>
    <property type="match status" value="1"/>
</dbReference>
<keyword evidence="2 4" id="KW-0456">Lyase</keyword>
<dbReference type="SUPFAM" id="SSF52016">
    <property type="entry name" value="LeuD/IlvD-like"/>
    <property type="match status" value="1"/>
</dbReference>
<feature type="domain" description="Aconitase A/isopropylmalate dehydratase small subunit swivel" evidence="3">
    <location>
        <begin position="54"/>
        <end position="102"/>
    </location>
</feature>
<dbReference type="NCBIfam" id="TIGR02087">
    <property type="entry name" value="LEUD_arch"/>
    <property type="match status" value="1"/>
</dbReference>
<dbReference type="PANTHER" id="PTHR43345:SF2">
    <property type="entry name" value="3-ISOPROPYLMALATE DEHYDRATASE SMALL SUBUNIT 1"/>
    <property type="match status" value="1"/>
</dbReference>
<protein>
    <submittedName>
        <fullName evidence="4">3-isopropylmalate dehydratase small subunit</fullName>
        <ecNumber evidence="4">4.2.1.33</ecNumber>
    </submittedName>
</protein>
<evidence type="ECO:0000259" key="3">
    <source>
        <dbReference type="Pfam" id="PF00694"/>
    </source>
</evidence>
<dbReference type="Gene3D" id="3.20.19.10">
    <property type="entry name" value="Aconitase, domain 4"/>
    <property type="match status" value="1"/>
</dbReference>
<accession>A0A3B0RN78</accession>
<evidence type="ECO:0000256" key="2">
    <source>
        <dbReference type="ARBA" id="ARBA00023239"/>
    </source>
</evidence>
<evidence type="ECO:0000256" key="1">
    <source>
        <dbReference type="ARBA" id="ARBA00009869"/>
    </source>
</evidence>
<dbReference type="InterPro" id="IPR011827">
    <property type="entry name" value="LeuD_type2/HacB/DmdB"/>
</dbReference>
<comment type="similarity">
    <text evidence="1">Belongs to the LeuD family. LeuD type 2 subfamily.</text>
</comment>
<organism evidence="4">
    <name type="scientific">hydrothermal vent metagenome</name>
    <dbReference type="NCBI Taxonomy" id="652676"/>
    <lineage>
        <taxon>unclassified sequences</taxon>
        <taxon>metagenomes</taxon>
        <taxon>ecological metagenomes</taxon>
    </lineage>
</organism>
<proteinExistence type="inferred from homology"/>
<dbReference type="EC" id="4.2.1.33" evidence="4"/>
<dbReference type="Pfam" id="PF00694">
    <property type="entry name" value="Aconitase_C"/>
    <property type="match status" value="1"/>
</dbReference>
<dbReference type="InterPro" id="IPR000573">
    <property type="entry name" value="AconitaseA/IPMdHydase_ssu_swvl"/>
</dbReference>
<dbReference type="InterPro" id="IPR033940">
    <property type="entry name" value="IPMI_Swivel"/>
</dbReference>
<dbReference type="InterPro" id="IPR015928">
    <property type="entry name" value="Aconitase/3IPM_dehydase_swvl"/>
</dbReference>
<dbReference type="AlphaFoldDB" id="A0A3B0RN78"/>
<name>A0A3B0RN78_9ZZZZ</name>
<reference evidence="4" key="1">
    <citation type="submission" date="2018-06" db="EMBL/GenBank/DDBJ databases">
        <authorList>
            <person name="Zhirakovskaya E."/>
        </authorList>
    </citation>
    <scope>NUCLEOTIDE SEQUENCE</scope>
</reference>
<evidence type="ECO:0000313" key="4">
    <source>
        <dbReference type="EMBL" id="VAV94710.1"/>
    </source>
</evidence>